<keyword evidence="4" id="KW-1185">Reference proteome</keyword>
<dbReference type="Proteomes" id="UP000002035">
    <property type="component" value="Unassembled WGS sequence"/>
</dbReference>
<accession>C5FHS1</accession>
<organism evidence="3 4">
    <name type="scientific">Arthroderma otae (strain ATCC MYA-4605 / CBS 113480)</name>
    <name type="common">Microsporum canis</name>
    <dbReference type="NCBI Taxonomy" id="554155"/>
    <lineage>
        <taxon>Eukaryota</taxon>
        <taxon>Fungi</taxon>
        <taxon>Dikarya</taxon>
        <taxon>Ascomycota</taxon>
        <taxon>Pezizomycotina</taxon>
        <taxon>Eurotiomycetes</taxon>
        <taxon>Eurotiomycetidae</taxon>
        <taxon>Onygenales</taxon>
        <taxon>Arthrodermataceae</taxon>
        <taxon>Microsporum</taxon>
    </lineage>
</organism>
<sequence length="139" mass="14565">MQITAAVISLLVANVAAIAAPDPATKALLSSVQVREGTEVGFVPGLTLDSRGDGYHNYCDAPCVGTVCVQGANPQCCYNNGVCGCCWYIDDPAYLAKTKPADNLSKNRGSTNTPAGNRVSDSLASQRRPQAQYRVGGKK</sequence>
<dbReference type="HOGENOM" id="CLU_1788186_0_0_1"/>
<reference evidence="4" key="1">
    <citation type="journal article" date="2012" name="MBio">
        <title>Comparative genome analysis of Trichophyton rubrum and related dermatophytes reveals candidate genes involved in infection.</title>
        <authorList>
            <person name="Martinez D.A."/>
            <person name="Oliver B.G."/>
            <person name="Graeser Y."/>
            <person name="Goldberg J.M."/>
            <person name="Li W."/>
            <person name="Martinez-Rossi N.M."/>
            <person name="Monod M."/>
            <person name="Shelest E."/>
            <person name="Barton R.C."/>
            <person name="Birch E."/>
            <person name="Brakhage A.A."/>
            <person name="Chen Z."/>
            <person name="Gurr S.J."/>
            <person name="Heiman D."/>
            <person name="Heitman J."/>
            <person name="Kosti I."/>
            <person name="Rossi A."/>
            <person name="Saif S."/>
            <person name="Samalova M."/>
            <person name="Saunders C.W."/>
            <person name="Shea T."/>
            <person name="Summerbell R.C."/>
            <person name="Xu J."/>
            <person name="Young S."/>
            <person name="Zeng Q."/>
            <person name="Birren B.W."/>
            <person name="Cuomo C.A."/>
            <person name="White T.C."/>
        </authorList>
    </citation>
    <scope>NUCLEOTIDE SEQUENCE [LARGE SCALE GENOMIC DNA]</scope>
    <source>
        <strain evidence="4">ATCC MYA-4605 / CBS 113480</strain>
    </source>
</reference>
<dbReference type="VEuPathDB" id="FungiDB:MCYG_01720"/>
<feature type="signal peptide" evidence="2">
    <location>
        <begin position="1"/>
        <end position="17"/>
    </location>
</feature>
<dbReference type="EMBL" id="DS995702">
    <property type="protein sequence ID" value="EEQ28901.1"/>
    <property type="molecule type" value="Genomic_DNA"/>
</dbReference>
<feature type="chain" id="PRO_5002949493" evidence="2">
    <location>
        <begin position="18"/>
        <end position="139"/>
    </location>
</feature>
<keyword evidence="2" id="KW-0732">Signal</keyword>
<evidence type="ECO:0000313" key="4">
    <source>
        <dbReference type="Proteomes" id="UP000002035"/>
    </source>
</evidence>
<name>C5FHS1_ARTOC</name>
<dbReference type="OMA" id="GANPQCC"/>
<evidence type="ECO:0000313" key="3">
    <source>
        <dbReference type="EMBL" id="EEQ28901.1"/>
    </source>
</evidence>
<protein>
    <submittedName>
        <fullName evidence="3">Uncharacterized protein</fullName>
    </submittedName>
</protein>
<evidence type="ECO:0000256" key="1">
    <source>
        <dbReference type="SAM" id="MobiDB-lite"/>
    </source>
</evidence>
<dbReference type="AlphaFoldDB" id="C5FHS1"/>
<evidence type="ECO:0000256" key="2">
    <source>
        <dbReference type="SAM" id="SignalP"/>
    </source>
</evidence>
<proteinExistence type="predicted"/>
<dbReference type="eggNOG" id="ENOG502RPZ9">
    <property type="taxonomic scope" value="Eukaryota"/>
</dbReference>
<feature type="region of interest" description="Disordered" evidence="1">
    <location>
        <begin position="100"/>
        <end position="139"/>
    </location>
</feature>
<dbReference type="RefSeq" id="XP_002848786.1">
    <property type="nucleotide sequence ID" value="XM_002848740.1"/>
</dbReference>
<dbReference type="GeneID" id="9227765"/>
<dbReference type="OrthoDB" id="4171878at2759"/>
<gene>
    <name evidence="3" type="ORF">MCYG_01720</name>
</gene>
<feature type="compositionally biased region" description="Polar residues" evidence="1">
    <location>
        <begin position="104"/>
        <end position="129"/>
    </location>
</feature>